<dbReference type="RefSeq" id="WP_229161366.1">
    <property type="nucleotide sequence ID" value="NZ_JAJEWP010000004.1"/>
</dbReference>
<dbReference type="InterPro" id="IPR007459">
    <property type="entry name" value="DNA_pol3_chi"/>
</dbReference>
<accession>A0ABS8G9Y1</accession>
<sequence length="153" mass="17062">MPNITFYLHDQGEPSDVPAHWLTACHVAAELSSKRQWCLVLCESQQQAEAVDELLWQFPAERFVAHNLSGEGPAKGAPVEIAWQAPARPNRHTLINLSGQIPADVERYRQLIDFVPADEAAKQSARERYKAFRAAGYSLETQPASSITEKQHG</sequence>
<dbReference type="Pfam" id="PF04364">
    <property type="entry name" value="DNA_pol3_chi"/>
    <property type="match status" value="1"/>
</dbReference>
<dbReference type="Gene3D" id="3.40.50.10110">
    <property type="entry name" value="DNA polymerase III subunit chi"/>
    <property type="match status" value="1"/>
</dbReference>
<dbReference type="EMBL" id="JAJEWP010000004">
    <property type="protein sequence ID" value="MCC2617318.1"/>
    <property type="molecule type" value="Genomic_DNA"/>
</dbReference>
<proteinExistence type="predicted"/>
<evidence type="ECO:0000313" key="2">
    <source>
        <dbReference type="Proteomes" id="UP001520878"/>
    </source>
</evidence>
<reference evidence="1 2" key="1">
    <citation type="submission" date="2021-10" db="EMBL/GenBank/DDBJ databases">
        <title>Draft genome of Aestuariibacter halophilus JC2043.</title>
        <authorList>
            <person name="Emsley S.A."/>
            <person name="Pfannmuller K.M."/>
            <person name="Ushijima B."/>
            <person name="Saw J.H."/>
            <person name="Videau P."/>
        </authorList>
    </citation>
    <scope>NUCLEOTIDE SEQUENCE [LARGE SCALE GENOMIC DNA]</scope>
    <source>
        <strain evidence="1 2">JC2043</strain>
    </source>
</reference>
<dbReference type="InterPro" id="IPR036768">
    <property type="entry name" value="PolIII_chi_sf"/>
</dbReference>
<evidence type="ECO:0000313" key="1">
    <source>
        <dbReference type="EMBL" id="MCC2617318.1"/>
    </source>
</evidence>
<comment type="caution">
    <text evidence="1">The sequence shown here is derived from an EMBL/GenBank/DDBJ whole genome shotgun (WGS) entry which is preliminary data.</text>
</comment>
<gene>
    <name evidence="1" type="ORF">LJ739_13780</name>
</gene>
<name>A0ABS8G9Y1_9ALTE</name>
<dbReference type="SUPFAM" id="SSF102400">
    <property type="entry name" value="DNA polymerase III chi subunit"/>
    <property type="match status" value="1"/>
</dbReference>
<organism evidence="1 2">
    <name type="scientific">Fluctibacter halophilus</name>
    <dbReference type="NCBI Taxonomy" id="226011"/>
    <lineage>
        <taxon>Bacteria</taxon>
        <taxon>Pseudomonadati</taxon>
        <taxon>Pseudomonadota</taxon>
        <taxon>Gammaproteobacteria</taxon>
        <taxon>Alteromonadales</taxon>
        <taxon>Alteromonadaceae</taxon>
        <taxon>Fluctibacter</taxon>
    </lineage>
</organism>
<dbReference type="PANTHER" id="PTHR38767">
    <property type="entry name" value="DNA POLYMERASE III SUBUNIT CHI"/>
    <property type="match status" value="1"/>
</dbReference>
<protein>
    <submittedName>
        <fullName evidence="1">DNA polymerase III subunit chi</fullName>
    </submittedName>
</protein>
<dbReference type="PANTHER" id="PTHR38767:SF1">
    <property type="entry name" value="DNA POLYMERASE III SUBUNIT CHI"/>
    <property type="match status" value="1"/>
</dbReference>
<keyword evidence="2" id="KW-1185">Reference proteome</keyword>
<dbReference type="Proteomes" id="UP001520878">
    <property type="component" value="Unassembled WGS sequence"/>
</dbReference>